<feature type="compositionally biased region" description="Acidic residues" evidence="1">
    <location>
        <begin position="1076"/>
        <end position="1087"/>
    </location>
</feature>
<feature type="domain" description="Nucleolar protein Dnt1-like N-terminal" evidence="2">
    <location>
        <begin position="25"/>
        <end position="93"/>
    </location>
</feature>
<feature type="compositionally biased region" description="Basic and acidic residues" evidence="1">
    <location>
        <begin position="328"/>
        <end position="343"/>
    </location>
</feature>
<feature type="compositionally biased region" description="Acidic residues" evidence="1">
    <location>
        <begin position="950"/>
        <end position="970"/>
    </location>
</feature>
<gene>
    <name evidence="3" type="ORF">HF325_003894</name>
</gene>
<feature type="compositionally biased region" description="Polar residues" evidence="1">
    <location>
        <begin position="527"/>
        <end position="545"/>
    </location>
</feature>
<dbReference type="PANTHER" id="PTHR28196:SF1">
    <property type="entry name" value="NUCLEOLAR PROTEIN NET1-RELATED"/>
    <property type="match status" value="1"/>
</dbReference>
<feature type="compositionally biased region" description="Low complexity" evidence="1">
    <location>
        <begin position="142"/>
        <end position="158"/>
    </location>
</feature>
<feature type="compositionally biased region" description="Low complexity" evidence="1">
    <location>
        <begin position="1098"/>
        <end position="1112"/>
    </location>
</feature>
<feature type="region of interest" description="Disordered" evidence="1">
    <location>
        <begin position="596"/>
        <end position="672"/>
    </location>
</feature>
<dbReference type="Pfam" id="PF10407">
    <property type="entry name" value="Cytokin_check_N"/>
    <property type="match status" value="1"/>
</dbReference>
<dbReference type="Proteomes" id="UP000649328">
    <property type="component" value="Unassembled WGS sequence"/>
</dbReference>
<dbReference type="InterPro" id="IPR018844">
    <property type="entry name" value="Dnt1-like_N"/>
</dbReference>
<dbReference type="PANTHER" id="PTHR28196">
    <property type="entry name" value="NUCLEOLAR PROTEIN NET1-RELATED"/>
    <property type="match status" value="1"/>
</dbReference>
<evidence type="ECO:0000259" key="2">
    <source>
        <dbReference type="Pfam" id="PF10407"/>
    </source>
</evidence>
<organism evidence="3 4">
    <name type="scientific">Metschnikowia pulcherrima</name>
    <dbReference type="NCBI Taxonomy" id="27326"/>
    <lineage>
        <taxon>Eukaryota</taxon>
        <taxon>Fungi</taxon>
        <taxon>Dikarya</taxon>
        <taxon>Ascomycota</taxon>
        <taxon>Saccharomycotina</taxon>
        <taxon>Pichiomycetes</taxon>
        <taxon>Metschnikowiaceae</taxon>
        <taxon>Metschnikowia</taxon>
    </lineage>
</organism>
<dbReference type="OrthoDB" id="6365676at2759"/>
<dbReference type="AlphaFoldDB" id="A0A8H7LB15"/>
<evidence type="ECO:0000256" key="1">
    <source>
        <dbReference type="SAM" id="MobiDB-lite"/>
    </source>
</evidence>
<protein>
    <recommendedName>
        <fullName evidence="2">Nucleolar protein Dnt1-like N-terminal domain-containing protein</fullName>
    </recommendedName>
</protein>
<sequence>MPLKLQVVLVPVANPDASVVSAPARKFLHLTSPESTLSEVCDSLLKRYYRLYPEAELLELEGIQDKDCCDLDPEFTAGDVFASGDILRVLVRNFFPPPLRDASGVYTSQILDVSSALVKRGNSAWLDADTSRFSKRSRTIWAAQPRSSTSPQPTASATNNSVLSPRPEQERRPEELRVASSPVHLPPPETHDPLARLIPLKRSSPQSATKGKRITSGMLVVPPSADRTGSRIFSDNDDTDMDTAHGMFLQIAQPSAASARNDLTGQNSDTADELEADITVVEGNSVPAVPGAATQLSTNVDTNAAPTAGSKVPNGTDPKSKNTLGDKQAVKEAASKQSLDPKKQYVLHQPPRPMPKATSTQADAPSAVSLPPPESNIGKTPSKPVPLAPAFATLTPQPLTATTSRPPSLQKATQRPRPSWGQPVPIGHVIEQTVLAGNAPAASIPVNTSPRLPAQSQNGLVGSRPPALEFASANSDTSKPVPVDNVITSSTFKPVPVETTIPGGTSKPVPVETVIPSGTPRPVSGDTVITSGTSTPDQNLTSRSMPGTHAKQASELVASSALAVSTPAPRALNVLNPVSNGSQVPVKPVTDVIDMSQTPPEVNKADSSVAPPSGPKPRGRPRKHPVLPQHKPPANDISATIVGSRVPTAENSSPVTVTTSVPRESATPQKNGLLGVENGLGSKPAGGLADHPALPKDMVLKMFKQRSRMTVPAMANRQLSIPASNTSLEPEEDLSKDNLAFAEELRNRQNAAKASAAIVGDRLTRSRAHISVERSLETDLDKVNREKREAERDARARQMPHPFNEFASKAKLSADYIKLTKLDAKLDKISAERHAMSRVVKTEDVRSHSVRSAQETNRQLEEQSDSLPTALDQIDDTGVPSNSDVAVVAEPVVTESGSGIQTEDKALENLENNSNAHAGMTNNEPQLQDTDKAHEDNSSEAQGLGLFVGDESDDEENSSEDQGLEVEEDIEPTRTRDASAQLDDVLSSSEAIILSDSEEESASDGGLEKIRANKRTLKNGKSTKSAASTRSPSFSGDDVQITKRTLPRRATYARGKRLGKAINPTDVILVKTSSESESESLLDESTSEESSQKVTRRTAAVDSSDPSDSSTSSDEENEENEENEEKPAEKEVSLVANPSTESQKGKHKSASPDAPERQADKSISKAQKDSRDESPKVQTTANQDNRAKAQGVSVQKEPAQGAPANITDYNDQKMPTKAQAPSERTTLKNLIAKLNGEKFRQNSRCADSRNFLSGCW</sequence>
<evidence type="ECO:0000313" key="4">
    <source>
        <dbReference type="Proteomes" id="UP000649328"/>
    </source>
</evidence>
<feature type="compositionally biased region" description="Polar residues" evidence="1">
    <location>
        <begin position="1019"/>
        <end position="1034"/>
    </location>
</feature>
<dbReference type="EMBL" id="JACBPP010000005">
    <property type="protein sequence ID" value="KAF8001393.1"/>
    <property type="molecule type" value="Genomic_DNA"/>
</dbReference>
<evidence type="ECO:0000313" key="3">
    <source>
        <dbReference type="EMBL" id="KAF8001393.1"/>
    </source>
</evidence>
<feature type="compositionally biased region" description="Basic and acidic residues" evidence="1">
    <location>
        <begin position="167"/>
        <end position="177"/>
    </location>
</feature>
<feature type="compositionally biased region" description="Polar residues" evidence="1">
    <location>
        <begin position="294"/>
        <end position="305"/>
    </location>
</feature>
<feature type="compositionally biased region" description="Polar residues" evidence="1">
    <location>
        <begin position="404"/>
        <end position="413"/>
    </location>
</feature>
<proteinExistence type="predicted"/>
<feature type="region of interest" description="Disordered" evidence="1">
    <location>
        <begin position="840"/>
        <end position="1223"/>
    </location>
</feature>
<feature type="region of interest" description="Disordered" evidence="1">
    <location>
        <begin position="289"/>
        <end position="423"/>
    </location>
</feature>
<feature type="compositionally biased region" description="Acidic residues" evidence="1">
    <location>
        <begin position="1113"/>
        <end position="1124"/>
    </location>
</feature>
<feature type="compositionally biased region" description="Polar residues" evidence="1">
    <location>
        <begin position="649"/>
        <end position="670"/>
    </location>
</feature>
<feature type="compositionally biased region" description="Polar residues" evidence="1">
    <location>
        <begin position="910"/>
        <end position="928"/>
    </location>
</feature>
<reference evidence="3" key="1">
    <citation type="submission" date="2020-10" db="EMBL/GenBank/DDBJ databases">
        <title>The Whole-Genome Sequence of Metschnikowia persimmonesis, a Novel Endophytic Yeast Species Isolated from Medicinal Plant Diospyros kaki Thumb.</title>
        <authorList>
            <person name="Rahmat E."/>
            <person name="Kang Y."/>
        </authorList>
    </citation>
    <scope>NUCLEOTIDE SEQUENCE</scope>
    <source>
        <strain evidence="3">KIOM G15050</strain>
    </source>
</reference>
<dbReference type="InterPro" id="IPR043185">
    <property type="entry name" value="Net1/Tof2"/>
</dbReference>
<comment type="caution">
    <text evidence="3">The sequence shown here is derived from an EMBL/GenBank/DDBJ whole genome shotgun (WGS) entry which is preliminary data.</text>
</comment>
<feature type="compositionally biased region" description="Basic and acidic residues" evidence="1">
    <location>
        <begin position="1154"/>
        <end position="1175"/>
    </location>
</feature>
<feature type="compositionally biased region" description="Low complexity" evidence="1">
    <location>
        <begin position="388"/>
        <end position="403"/>
    </location>
</feature>
<name>A0A8H7LB15_9ASCO</name>
<feature type="region of interest" description="Disordered" evidence="1">
    <location>
        <begin position="497"/>
        <end position="546"/>
    </location>
</feature>
<dbReference type="GO" id="GO:0000183">
    <property type="term" value="P:rDNA heterochromatin formation"/>
    <property type="evidence" value="ECO:0007669"/>
    <property type="project" value="InterPro"/>
</dbReference>
<keyword evidence="4" id="KW-1185">Reference proteome</keyword>
<feature type="region of interest" description="Disordered" evidence="1">
    <location>
        <begin position="141"/>
        <end position="194"/>
    </location>
</feature>
<accession>A0A8H7LB15</accession>